<dbReference type="RefSeq" id="XP_050468912.1">
    <property type="nucleotide sequence ID" value="XM_050613070.1"/>
</dbReference>
<proteinExistence type="predicted"/>
<protein>
    <submittedName>
        <fullName evidence="1">Uncharacterized protein</fullName>
    </submittedName>
</protein>
<dbReference type="HOGENOM" id="CLU_2941693_0_0_1"/>
<dbReference type="GeneID" id="74896946"/>
<name>C8VPH5_EMENI</name>
<keyword evidence="2" id="KW-1185">Reference proteome</keyword>
<evidence type="ECO:0000313" key="1">
    <source>
        <dbReference type="EMBL" id="CBF86974.1"/>
    </source>
</evidence>
<dbReference type="AlphaFoldDB" id="C8VPH5"/>
<dbReference type="InParanoid" id="C8VPH5"/>
<gene>
    <name evidence="1" type="ORF">ANIA_11345</name>
</gene>
<dbReference type="EMBL" id="BN001307">
    <property type="protein sequence ID" value="CBF86974.1"/>
    <property type="molecule type" value="Genomic_DNA"/>
</dbReference>
<reference evidence="2" key="2">
    <citation type="journal article" date="2009" name="Fungal Genet. Biol.">
        <title>The 2008 update of the Aspergillus nidulans genome annotation: a community effort.</title>
        <authorList>
            <person name="Wortman J.R."/>
            <person name="Gilsenan J.M."/>
            <person name="Joardar V."/>
            <person name="Deegan J."/>
            <person name="Clutterbuck J."/>
            <person name="Andersen M.R."/>
            <person name="Archer D."/>
            <person name="Bencina M."/>
            <person name="Braus G."/>
            <person name="Coutinho P."/>
            <person name="von Dohren H."/>
            <person name="Doonan J."/>
            <person name="Driessen A.J."/>
            <person name="Durek P."/>
            <person name="Espeso E."/>
            <person name="Fekete E."/>
            <person name="Flipphi M."/>
            <person name="Estrada C.G."/>
            <person name="Geysens S."/>
            <person name="Goldman G."/>
            <person name="de Groot P.W."/>
            <person name="Hansen K."/>
            <person name="Harris S.D."/>
            <person name="Heinekamp T."/>
            <person name="Helmstaedt K."/>
            <person name="Henrissat B."/>
            <person name="Hofmann G."/>
            <person name="Homan T."/>
            <person name="Horio T."/>
            <person name="Horiuchi H."/>
            <person name="James S."/>
            <person name="Jones M."/>
            <person name="Karaffa L."/>
            <person name="Karanyi Z."/>
            <person name="Kato M."/>
            <person name="Keller N."/>
            <person name="Kelly D.E."/>
            <person name="Kiel J.A."/>
            <person name="Kim J.M."/>
            <person name="van der Klei I.J."/>
            <person name="Klis F.M."/>
            <person name="Kovalchuk A."/>
            <person name="Krasevec N."/>
            <person name="Kubicek C.P."/>
            <person name="Liu B."/>
            <person name="Maccabe A."/>
            <person name="Meyer V."/>
            <person name="Mirabito P."/>
            <person name="Miskei M."/>
            <person name="Mos M."/>
            <person name="Mullins J."/>
            <person name="Nelson D.R."/>
            <person name="Nielsen J."/>
            <person name="Oakley B.R."/>
            <person name="Osmani S.A."/>
            <person name="Pakula T."/>
            <person name="Paszewski A."/>
            <person name="Paulsen I."/>
            <person name="Pilsyk S."/>
            <person name="Pocsi I."/>
            <person name="Punt P.J."/>
            <person name="Ram A.F."/>
            <person name="Ren Q."/>
            <person name="Robellet X."/>
            <person name="Robson G."/>
            <person name="Seiboth B."/>
            <person name="van Solingen P."/>
            <person name="Specht T."/>
            <person name="Sun J."/>
            <person name="Taheri-Talesh N."/>
            <person name="Takeshita N."/>
            <person name="Ussery D."/>
            <person name="vanKuyk P.A."/>
            <person name="Visser H."/>
            <person name="van de Vondervoort P.J."/>
            <person name="de Vries R.P."/>
            <person name="Walton J."/>
            <person name="Xiang X."/>
            <person name="Xiong Y."/>
            <person name="Zeng A.P."/>
            <person name="Brandt B.W."/>
            <person name="Cornell M.J."/>
            <person name="van den Hondel C.A."/>
            <person name="Visser J."/>
            <person name="Oliver S.G."/>
            <person name="Turner G."/>
        </authorList>
    </citation>
    <scope>GENOME REANNOTATION</scope>
    <source>
        <strain evidence="2">FGSC A4 / ATCC 38163 / CBS 112.46 / NRRL 194 / M139</strain>
    </source>
</reference>
<dbReference type="Proteomes" id="UP000000560">
    <property type="component" value="Chromosome VII"/>
</dbReference>
<sequence length="60" mass="6754">MSNRVRGAGKTDRTSLNRWLRSLTPEPVFNDDQRDDLPGFKTLSVPSGRVLTIDPDVRAK</sequence>
<organism evidence="1 2">
    <name type="scientific">Emericella nidulans (strain FGSC A4 / ATCC 38163 / CBS 112.46 / NRRL 194 / M139)</name>
    <name type="common">Aspergillus nidulans</name>
    <dbReference type="NCBI Taxonomy" id="227321"/>
    <lineage>
        <taxon>Eukaryota</taxon>
        <taxon>Fungi</taxon>
        <taxon>Dikarya</taxon>
        <taxon>Ascomycota</taxon>
        <taxon>Pezizomycotina</taxon>
        <taxon>Eurotiomycetes</taxon>
        <taxon>Eurotiomycetidae</taxon>
        <taxon>Eurotiales</taxon>
        <taxon>Aspergillaceae</taxon>
        <taxon>Aspergillus</taxon>
        <taxon>Aspergillus subgen. Nidulantes</taxon>
    </lineage>
</organism>
<dbReference type="KEGG" id="ani:ANIA_11345"/>
<accession>C8VPH5</accession>
<reference evidence="2" key="1">
    <citation type="journal article" date="2005" name="Nature">
        <title>Sequencing of Aspergillus nidulans and comparative analysis with A. fumigatus and A. oryzae.</title>
        <authorList>
            <person name="Galagan J.E."/>
            <person name="Calvo S.E."/>
            <person name="Cuomo C."/>
            <person name="Ma L.J."/>
            <person name="Wortman J.R."/>
            <person name="Batzoglou S."/>
            <person name="Lee S.I."/>
            <person name="Basturkmen M."/>
            <person name="Spevak C.C."/>
            <person name="Clutterbuck J."/>
            <person name="Kapitonov V."/>
            <person name="Jurka J."/>
            <person name="Scazzocchio C."/>
            <person name="Farman M."/>
            <person name="Butler J."/>
            <person name="Purcell S."/>
            <person name="Harris S."/>
            <person name="Braus G.H."/>
            <person name="Draht O."/>
            <person name="Busch S."/>
            <person name="D'Enfert C."/>
            <person name="Bouchier C."/>
            <person name="Goldman G.H."/>
            <person name="Bell-Pedersen D."/>
            <person name="Griffiths-Jones S."/>
            <person name="Doonan J.H."/>
            <person name="Yu J."/>
            <person name="Vienken K."/>
            <person name="Pain A."/>
            <person name="Freitag M."/>
            <person name="Selker E.U."/>
            <person name="Archer D.B."/>
            <person name="Penalva M.A."/>
            <person name="Oakley B.R."/>
            <person name="Momany M."/>
            <person name="Tanaka T."/>
            <person name="Kumagai T."/>
            <person name="Asai K."/>
            <person name="Machida M."/>
            <person name="Nierman W.C."/>
            <person name="Denning D.W."/>
            <person name="Caddick M."/>
            <person name="Hynes M."/>
            <person name="Paoletti M."/>
            <person name="Fischer R."/>
            <person name="Miller B."/>
            <person name="Dyer P."/>
            <person name="Sachs M.S."/>
            <person name="Osmani S.A."/>
            <person name="Birren B.W."/>
        </authorList>
    </citation>
    <scope>NUCLEOTIDE SEQUENCE [LARGE SCALE GENOMIC DNA]</scope>
    <source>
        <strain evidence="2">FGSC A4 / ATCC 38163 / CBS 112.46 / NRRL 194 / M139</strain>
    </source>
</reference>
<evidence type="ECO:0000313" key="2">
    <source>
        <dbReference type="Proteomes" id="UP000000560"/>
    </source>
</evidence>